<keyword evidence="3" id="KW-0804">Transcription</keyword>
<dbReference type="Gene3D" id="1.10.10.60">
    <property type="entry name" value="Homeodomain-like"/>
    <property type="match status" value="1"/>
</dbReference>
<evidence type="ECO:0000256" key="2">
    <source>
        <dbReference type="ARBA" id="ARBA00023125"/>
    </source>
</evidence>
<evidence type="ECO:0000259" key="5">
    <source>
        <dbReference type="PROSITE" id="PS50977"/>
    </source>
</evidence>
<sequence>MPRVGLTRDRVTDEAAIMADEVGLDNLTLAALAERLGVRQPSLYKHIDSLAGLRRSVGCQAKREVGDVLARAAVGRSGPEAIRAMSHAYREWAVEHPARYQAANAVPAPGDVEDEALSMAVVQIIADVLKSYELEGDDSVDAIRAFRSVLHGFIAFETTGSFRWSADIDRSFARLVDGFILALAHWGELSETPTTPAVRTDRKRS</sequence>
<dbReference type="PROSITE" id="PS50977">
    <property type="entry name" value="HTH_TETR_2"/>
    <property type="match status" value="1"/>
</dbReference>
<evidence type="ECO:0000313" key="7">
    <source>
        <dbReference type="Proteomes" id="UP001172708"/>
    </source>
</evidence>
<dbReference type="EMBL" id="JAUHQA010000001">
    <property type="protein sequence ID" value="MDN4480693.1"/>
    <property type="molecule type" value="Genomic_DNA"/>
</dbReference>
<dbReference type="InterPro" id="IPR036271">
    <property type="entry name" value="Tet_transcr_reg_TetR-rel_C_sf"/>
</dbReference>
<dbReference type="PANTHER" id="PTHR30055">
    <property type="entry name" value="HTH-TYPE TRANSCRIPTIONAL REGULATOR RUTR"/>
    <property type="match status" value="1"/>
</dbReference>
<feature type="domain" description="HTH tetR-type" evidence="5">
    <location>
        <begin position="5"/>
        <end position="65"/>
    </location>
</feature>
<accession>A0ABT8GGY4</accession>
<keyword evidence="1" id="KW-0805">Transcription regulation</keyword>
<dbReference type="RefSeq" id="WP_301142145.1">
    <property type="nucleotide sequence ID" value="NZ_JAUHQA010000001.1"/>
</dbReference>
<keyword evidence="7" id="KW-1185">Reference proteome</keyword>
<dbReference type="InterPro" id="IPR009057">
    <property type="entry name" value="Homeodomain-like_sf"/>
</dbReference>
<evidence type="ECO:0000256" key="3">
    <source>
        <dbReference type="ARBA" id="ARBA00023163"/>
    </source>
</evidence>
<protein>
    <submittedName>
        <fullName evidence="6">WHG domain-containing protein</fullName>
    </submittedName>
</protein>
<dbReference type="Proteomes" id="UP001172708">
    <property type="component" value="Unassembled WGS sequence"/>
</dbReference>
<proteinExistence type="predicted"/>
<dbReference type="Gene3D" id="1.10.357.10">
    <property type="entry name" value="Tetracycline Repressor, domain 2"/>
    <property type="match status" value="1"/>
</dbReference>
<gene>
    <name evidence="6" type="ORF">QQX02_07130</name>
</gene>
<dbReference type="SUPFAM" id="SSF46689">
    <property type="entry name" value="Homeodomain-like"/>
    <property type="match status" value="1"/>
</dbReference>
<feature type="DNA-binding region" description="H-T-H motif" evidence="4">
    <location>
        <begin position="28"/>
        <end position="47"/>
    </location>
</feature>
<keyword evidence="2 4" id="KW-0238">DNA-binding</keyword>
<reference evidence="6" key="1">
    <citation type="submission" date="2023-06" db="EMBL/GenBank/DDBJ databases">
        <title>Egi l300058.</title>
        <authorList>
            <person name="Gao L."/>
            <person name="Fang B.-Z."/>
            <person name="Li W.-J."/>
        </authorList>
    </citation>
    <scope>NUCLEOTIDE SEQUENCE</scope>
    <source>
        <strain evidence="6">EGI L300058</strain>
    </source>
</reference>
<name>A0ABT8GGY4_9MICO</name>
<dbReference type="Pfam" id="PF00440">
    <property type="entry name" value="TetR_N"/>
    <property type="match status" value="1"/>
</dbReference>
<dbReference type="Pfam" id="PF13305">
    <property type="entry name" value="TetR_C_33"/>
    <property type="match status" value="1"/>
</dbReference>
<comment type="caution">
    <text evidence="6">The sequence shown here is derived from an EMBL/GenBank/DDBJ whole genome shotgun (WGS) entry which is preliminary data.</text>
</comment>
<dbReference type="InterPro" id="IPR025996">
    <property type="entry name" value="MT1864/Rv1816-like_C"/>
</dbReference>
<dbReference type="InterPro" id="IPR001647">
    <property type="entry name" value="HTH_TetR"/>
</dbReference>
<evidence type="ECO:0000313" key="6">
    <source>
        <dbReference type="EMBL" id="MDN4480693.1"/>
    </source>
</evidence>
<dbReference type="InterPro" id="IPR050109">
    <property type="entry name" value="HTH-type_TetR-like_transc_reg"/>
</dbReference>
<dbReference type="SUPFAM" id="SSF48498">
    <property type="entry name" value="Tetracyclin repressor-like, C-terminal domain"/>
    <property type="match status" value="1"/>
</dbReference>
<organism evidence="6 7">
    <name type="scientific">Demequina muriae</name>
    <dbReference type="NCBI Taxonomy" id="3051664"/>
    <lineage>
        <taxon>Bacteria</taxon>
        <taxon>Bacillati</taxon>
        <taxon>Actinomycetota</taxon>
        <taxon>Actinomycetes</taxon>
        <taxon>Micrococcales</taxon>
        <taxon>Demequinaceae</taxon>
        <taxon>Demequina</taxon>
    </lineage>
</organism>
<evidence type="ECO:0000256" key="1">
    <source>
        <dbReference type="ARBA" id="ARBA00023015"/>
    </source>
</evidence>
<dbReference type="PANTHER" id="PTHR30055:SF151">
    <property type="entry name" value="TRANSCRIPTIONAL REGULATORY PROTEIN"/>
    <property type="match status" value="1"/>
</dbReference>
<evidence type="ECO:0000256" key="4">
    <source>
        <dbReference type="PROSITE-ProRule" id="PRU00335"/>
    </source>
</evidence>